<keyword evidence="2" id="KW-1133">Transmembrane helix</keyword>
<protein>
    <submittedName>
        <fullName evidence="3">Inherit from COG: Hemolysin-type calcium-binding</fullName>
    </submittedName>
</protein>
<feature type="compositionally biased region" description="Low complexity" evidence="1">
    <location>
        <begin position="64"/>
        <end position="74"/>
    </location>
</feature>
<dbReference type="PANTHER" id="PTHR36220:SF1">
    <property type="entry name" value="GAMMA TUBULIN COMPLEX COMPONENT C-TERMINAL DOMAIN-CONTAINING PROTEIN"/>
    <property type="match status" value="1"/>
</dbReference>
<sequence>MMSDDGHSDVESHFEEERELTIVSMQKRDSGWGRRIGIALLAIVAIVLVIAVPVTVTKNKESESSSSAAVGVGSDSTGGAQPTLTTEDPMESVTNETPKEQETTPKDEPDDSETTMEKPETKAPSGSPTTAPITITTTNDNEASTSTVEPAFTKTVCPANGTNSTNWFQFADDIVGESAHDLSGSAMDMSADGSIIAIGANSNDDNGENAGHVRVYQYQSDIGFFTRLGQELDGEGEGDWFGHSVALDASGKRLAAGGIWNDGTNGKNSGHVRVFDLSPDSNQWEQVGEDIDGEEEDDRFGTSISLSANGKRLVIGASRCKKGDINATEVGCAYIYDLVDDSWVLLEKLQGDSDGDMFGSAIQLSEDGEHMIVGAHRYDNRNGGPQAGQVKVFQFVPSEKSWFQVGAAIEGIFPGEWAGMTVSINMDGSRVAVGFPGDNMGIPAPGFSRVYELNNGVWEQMGTLDLEGGFSVALSRDGNRVAVGDYKGMNAGIISGHVYVYDFNTDKRDWEVVGEEINGKSQQMEMLGVSVALSADGARVAAGVPRAASDGSSEIGAARVFDLC</sequence>
<feature type="compositionally biased region" description="Basic and acidic residues" evidence="1">
    <location>
        <begin position="97"/>
        <end position="107"/>
    </location>
</feature>
<dbReference type="InterPro" id="IPR011043">
    <property type="entry name" value="Gal_Oxase/kelch_b-propeller"/>
</dbReference>
<evidence type="ECO:0000313" key="3">
    <source>
        <dbReference type="EMBL" id="CAB9517890.1"/>
    </source>
</evidence>
<evidence type="ECO:0000313" key="4">
    <source>
        <dbReference type="Proteomes" id="UP001153069"/>
    </source>
</evidence>
<feature type="region of interest" description="Disordered" evidence="1">
    <location>
        <begin position="58"/>
        <end position="147"/>
    </location>
</feature>
<feature type="compositionally biased region" description="Polar residues" evidence="1">
    <location>
        <begin position="75"/>
        <end position="96"/>
    </location>
</feature>
<comment type="caution">
    <text evidence="3">The sequence shown here is derived from an EMBL/GenBank/DDBJ whole genome shotgun (WGS) entry which is preliminary data.</text>
</comment>
<keyword evidence="4" id="KW-1185">Reference proteome</keyword>
<accession>A0A9N8ECH9</accession>
<reference evidence="3" key="1">
    <citation type="submission" date="2020-06" db="EMBL/GenBank/DDBJ databases">
        <authorList>
            <consortium name="Plant Systems Biology data submission"/>
        </authorList>
    </citation>
    <scope>NUCLEOTIDE SEQUENCE</scope>
    <source>
        <strain evidence="3">D6</strain>
    </source>
</reference>
<keyword evidence="2" id="KW-0472">Membrane</keyword>
<dbReference type="EMBL" id="CAICTM010000887">
    <property type="protein sequence ID" value="CAB9517890.1"/>
    <property type="molecule type" value="Genomic_DNA"/>
</dbReference>
<evidence type="ECO:0000256" key="2">
    <source>
        <dbReference type="SAM" id="Phobius"/>
    </source>
</evidence>
<feature type="compositionally biased region" description="Low complexity" evidence="1">
    <location>
        <begin position="128"/>
        <end position="138"/>
    </location>
</feature>
<evidence type="ECO:0000256" key="1">
    <source>
        <dbReference type="SAM" id="MobiDB-lite"/>
    </source>
</evidence>
<dbReference type="PANTHER" id="PTHR36220">
    <property type="entry name" value="UNNAMED PRODUCT"/>
    <property type="match status" value="1"/>
</dbReference>
<dbReference type="Gene3D" id="2.130.10.130">
    <property type="entry name" value="Integrin alpha, N-terminal"/>
    <property type="match status" value="1"/>
</dbReference>
<name>A0A9N8ECH9_9STRA</name>
<dbReference type="AlphaFoldDB" id="A0A9N8ECH9"/>
<dbReference type="SUPFAM" id="SSF50965">
    <property type="entry name" value="Galactose oxidase, central domain"/>
    <property type="match status" value="1"/>
</dbReference>
<dbReference type="InterPro" id="IPR028994">
    <property type="entry name" value="Integrin_alpha_N"/>
</dbReference>
<proteinExistence type="predicted"/>
<dbReference type="Proteomes" id="UP001153069">
    <property type="component" value="Unassembled WGS sequence"/>
</dbReference>
<gene>
    <name evidence="3" type="ORF">SEMRO_889_G216570.1</name>
</gene>
<keyword evidence="2" id="KW-0812">Transmembrane</keyword>
<dbReference type="OrthoDB" id="4501at2759"/>
<organism evidence="3 4">
    <name type="scientific">Seminavis robusta</name>
    <dbReference type="NCBI Taxonomy" id="568900"/>
    <lineage>
        <taxon>Eukaryota</taxon>
        <taxon>Sar</taxon>
        <taxon>Stramenopiles</taxon>
        <taxon>Ochrophyta</taxon>
        <taxon>Bacillariophyta</taxon>
        <taxon>Bacillariophyceae</taxon>
        <taxon>Bacillariophycidae</taxon>
        <taxon>Naviculales</taxon>
        <taxon>Naviculaceae</taxon>
        <taxon>Seminavis</taxon>
    </lineage>
</organism>
<feature type="transmembrane region" description="Helical" evidence="2">
    <location>
        <begin position="36"/>
        <end position="56"/>
    </location>
</feature>